<dbReference type="InterPro" id="IPR000073">
    <property type="entry name" value="AB_hydrolase_1"/>
</dbReference>
<dbReference type="GO" id="GO:0047372">
    <property type="term" value="F:monoacylglycerol lipase activity"/>
    <property type="evidence" value="ECO:0007669"/>
    <property type="project" value="TreeGrafter"/>
</dbReference>
<sequence>MKNILWITLVTGLLSLLSLPYLLNEEHEELLSGNLTTVGEIAETESGFIHYNLYGQETDPLVVLVHGFSVPSYTWDNTVPFLTSQGYRVLTFDLYGRGYSSRVHQRYDRALFVNQLNDLLMALNINEKVNLVGLSMGAAIISAFASDYPHKVDKLVLLAPFHQPVDIGILAYPLLGDFVAYSFMIPNMSDNQYDDFIEPENYPLWSEKYKIQMKYQGFRAALLTTARDYLQSDPMADFRAVNQFNIKSLLLWGSEDRVFSVTNQPLVATALGKHNKSITINNAGHALHYERAEQVSPLIVKFLSTSGASETP</sequence>
<name>A0A4V5NU64_9GAMM</name>
<keyword evidence="2" id="KW-0378">Hydrolase</keyword>
<dbReference type="InterPro" id="IPR029058">
    <property type="entry name" value="AB_hydrolase_fold"/>
</dbReference>
<dbReference type="OrthoDB" id="9773293at2"/>
<dbReference type="InterPro" id="IPR000639">
    <property type="entry name" value="Epox_hydrolase-like"/>
</dbReference>
<evidence type="ECO:0000313" key="3">
    <source>
        <dbReference type="Proteomes" id="UP000307999"/>
    </source>
</evidence>
<evidence type="ECO:0000259" key="1">
    <source>
        <dbReference type="Pfam" id="PF00561"/>
    </source>
</evidence>
<dbReference type="EMBL" id="SWDB01000023">
    <property type="protein sequence ID" value="TKB44892.1"/>
    <property type="molecule type" value="Genomic_DNA"/>
</dbReference>
<feature type="domain" description="AB hydrolase-1" evidence="1">
    <location>
        <begin position="60"/>
        <end position="291"/>
    </location>
</feature>
<dbReference type="GO" id="GO:0016020">
    <property type="term" value="C:membrane"/>
    <property type="evidence" value="ECO:0007669"/>
    <property type="project" value="TreeGrafter"/>
</dbReference>
<dbReference type="SUPFAM" id="SSF53474">
    <property type="entry name" value="alpha/beta-Hydrolases"/>
    <property type="match status" value="1"/>
</dbReference>
<dbReference type="GO" id="GO:0046464">
    <property type="term" value="P:acylglycerol catabolic process"/>
    <property type="evidence" value="ECO:0007669"/>
    <property type="project" value="TreeGrafter"/>
</dbReference>
<dbReference type="Pfam" id="PF00561">
    <property type="entry name" value="Abhydrolase_1"/>
    <property type="match status" value="1"/>
</dbReference>
<organism evidence="2 3">
    <name type="scientific">Thalassotalea mangrovi</name>
    <dbReference type="NCBI Taxonomy" id="2572245"/>
    <lineage>
        <taxon>Bacteria</taxon>
        <taxon>Pseudomonadati</taxon>
        <taxon>Pseudomonadota</taxon>
        <taxon>Gammaproteobacteria</taxon>
        <taxon>Alteromonadales</taxon>
        <taxon>Colwelliaceae</taxon>
        <taxon>Thalassotalea</taxon>
    </lineage>
</organism>
<gene>
    <name evidence="2" type="ORF">E8M12_10320</name>
</gene>
<protein>
    <submittedName>
        <fullName evidence="2">Alpha/beta hydrolase</fullName>
    </submittedName>
</protein>
<comment type="caution">
    <text evidence="2">The sequence shown here is derived from an EMBL/GenBank/DDBJ whole genome shotgun (WGS) entry which is preliminary data.</text>
</comment>
<evidence type="ECO:0000313" key="2">
    <source>
        <dbReference type="EMBL" id="TKB44892.1"/>
    </source>
</evidence>
<dbReference type="RefSeq" id="WP_136736077.1">
    <property type="nucleotide sequence ID" value="NZ_SWDB01000023.1"/>
</dbReference>
<proteinExistence type="predicted"/>
<dbReference type="AlphaFoldDB" id="A0A4V5NU64"/>
<dbReference type="InterPro" id="IPR050266">
    <property type="entry name" value="AB_hydrolase_sf"/>
</dbReference>
<dbReference type="Gene3D" id="3.40.50.1820">
    <property type="entry name" value="alpha/beta hydrolase"/>
    <property type="match status" value="1"/>
</dbReference>
<keyword evidence="3" id="KW-1185">Reference proteome</keyword>
<reference evidence="2 3" key="1">
    <citation type="submission" date="2019-04" db="EMBL/GenBank/DDBJ databases">
        <title>Thalassotalea guangxiensis sp. nov., isolated from sediment of the coastal wetland.</title>
        <authorList>
            <person name="Zheng S."/>
            <person name="Zhang D."/>
        </authorList>
    </citation>
    <scope>NUCLEOTIDE SEQUENCE [LARGE SCALE GENOMIC DNA]</scope>
    <source>
        <strain evidence="2 3">ZS-4</strain>
    </source>
</reference>
<dbReference type="PANTHER" id="PTHR43798">
    <property type="entry name" value="MONOACYLGLYCEROL LIPASE"/>
    <property type="match status" value="1"/>
</dbReference>
<dbReference type="PRINTS" id="PR00412">
    <property type="entry name" value="EPOXHYDRLASE"/>
</dbReference>
<accession>A0A4V5NU64</accession>
<dbReference type="Proteomes" id="UP000307999">
    <property type="component" value="Unassembled WGS sequence"/>
</dbReference>
<dbReference type="PANTHER" id="PTHR43798:SF33">
    <property type="entry name" value="HYDROLASE, PUTATIVE (AFU_ORTHOLOGUE AFUA_2G14860)-RELATED"/>
    <property type="match status" value="1"/>
</dbReference>
<dbReference type="PRINTS" id="PR00111">
    <property type="entry name" value="ABHYDROLASE"/>
</dbReference>